<dbReference type="OrthoDB" id="7585970at2"/>
<comment type="caution">
    <text evidence="1">The sequence shown here is derived from an EMBL/GenBank/DDBJ whole genome shotgun (WGS) entry which is preliminary data.</text>
</comment>
<evidence type="ECO:0000313" key="1">
    <source>
        <dbReference type="EMBL" id="KZB95334.1"/>
    </source>
</evidence>
<dbReference type="GO" id="GO:0003677">
    <property type="term" value="F:DNA binding"/>
    <property type="evidence" value="ECO:0007669"/>
    <property type="project" value="InterPro"/>
</dbReference>
<sequence length="75" mass="8395">MHREDVKAAIRKRFGSLKAFERAENLPLKSVSGVLAGRKSDRVQRAINGLFQDAPRDIRGVVDNYRPETRSGKSA</sequence>
<dbReference type="RefSeq" id="WP_017980578.1">
    <property type="nucleotide sequence ID" value="NZ_CP017578.1"/>
</dbReference>
<dbReference type="Proteomes" id="UP000078460">
    <property type="component" value="Unassembled WGS sequence"/>
</dbReference>
<dbReference type="EMBL" id="LQCK02000012">
    <property type="protein sequence ID" value="KZB95334.1"/>
    <property type="molecule type" value="Genomic_DNA"/>
</dbReference>
<reference evidence="1" key="1">
    <citation type="submission" date="2016-03" db="EMBL/GenBank/DDBJ databases">
        <title>Sphingomonas melonis TY, whole genome shotgun sequencing.</title>
        <authorList>
            <person name="Wang H."/>
            <person name="Zhu P."/>
        </authorList>
    </citation>
    <scope>NUCLEOTIDE SEQUENCE [LARGE SCALE GENOMIC DNA]</scope>
    <source>
        <strain evidence="1">TY</strain>
    </source>
</reference>
<dbReference type="GeneID" id="93797008"/>
<accession>A0A175Y3D7</accession>
<keyword evidence="2" id="KW-1185">Reference proteome</keyword>
<dbReference type="InterPro" id="IPR010982">
    <property type="entry name" value="Lambda_DNA-bd_dom_sf"/>
</dbReference>
<dbReference type="AlphaFoldDB" id="A0A175Y3D7"/>
<protein>
    <recommendedName>
        <fullName evidence="3">Ner winged helix-turn-helix DNA-binding domain-containing protein</fullName>
    </recommendedName>
</protein>
<name>A0A175Y3D7_9SPHN</name>
<dbReference type="KEGG" id="smy:BJP26_03425"/>
<organism evidence="1 2">
    <name type="scientific">Sphingomonas melonis TY</name>
    <dbReference type="NCBI Taxonomy" id="621456"/>
    <lineage>
        <taxon>Bacteria</taxon>
        <taxon>Pseudomonadati</taxon>
        <taxon>Pseudomonadota</taxon>
        <taxon>Alphaproteobacteria</taxon>
        <taxon>Sphingomonadales</taxon>
        <taxon>Sphingomonadaceae</taxon>
        <taxon>Sphingomonas</taxon>
    </lineage>
</organism>
<evidence type="ECO:0008006" key="3">
    <source>
        <dbReference type="Google" id="ProtNLM"/>
    </source>
</evidence>
<dbReference type="STRING" id="621456.BJP26_03425"/>
<evidence type="ECO:0000313" key="2">
    <source>
        <dbReference type="Proteomes" id="UP000078460"/>
    </source>
</evidence>
<proteinExistence type="predicted"/>
<dbReference type="Gene3D" id="1.10.260.40">
    <property type="entry name" value="lambda repressor-like DNA-binding domains"/>
    <property type="match status" value="1"/>
</dbReference>
<gene>
    <name evidence="1" type="ORF">AVM11_03405</name>
</gene>